<dbReference type="InterPro" id="IPR015422">
    <property type="entry name" value="PyrdxlP-dep_Trfase_small"/>
</dbReference>
<sequence>MTFSRMQAVQSPMIPLVAELIRQHPGTISLGQGIAYYGPPQAAIDQITQFLAQPSNHQYQPVHGIPSLIEAIEKKLCQEDGYQTGSGRRVVVTAGSNMGFLNAVLAITQPGDEIILQTPYYFNHEMAVTIAGCRAVCVPTDENYQLQLGSIEAAITERTRGIVTISPNNPTGVVYPPAALKVVNQLCRERGLYHIHDQAYEYFLYEGIPPFSLVSLPEGVDHTLSLFSLSKSYGFAGWRIGYMVIPEALFMPILKIQDTNLICPPVISQYAALGALQVGSAYCRERLGSLEAVRRVALSAFQALGERVQIPTAQGAFYFLLRLKTDWPAMAVVEYLIREQRVAVIPGDTFGLASGEGTCYLRVAYGALDPTTAAEGIGRLVEGLQHLLG</sequence>
<evidence type="ECO:0000256" key="3">
    <source>
        <dbReference type="ARBA" id="ARBA00022576"/>
    </source>
</evidence>
<dbReference type="GO" id="GO:0008483">
    <property type="term" value="F:transaminase activity"/>
    <property type="evidence" value="ECO:0007669"/>
    <property type="project" value="UniProtKB-KW"/>
</dbReference>
<evidence type="ECO:0000259" key="7">
    <source>
        <dbReference type="Pfam" id="PF00155"/>
    </source>
</evidence>
<reference evidence="8" key="1">
    <citation type="submission" date="2021-02" db="EMBL/GenBank/DDBJ databases">
        <title>The CRISPR/cas machinery reduction and long-range gene transfer in the hot spring cyanobacterium Synechococcus.</title>
        <authorList>
            <person name="Dvorak P."/>
            <person name="Jahodarova E."/>
            <person name="Hasler P."/>
            <person name="Poulickova A."/>
        </authorList>
    </citation>
    <scope>NUCLEOTIDE SEQUENCE</scope>
    <source>
        <strain evidence="8">Rupite</strain>
    </source>
</reference>
<dbReference type="Gene3D" id="3.90.1150.10">
    <property type="entry name" value="Aspartate Aminotransferase, domain 1"/>
    <property type="match status" value="1"/>
</dbReference>
<evidence type="ECO:0000256" key="4">
    <source>
        <dbReference type="ARBA" id="ARBA00022679"/>
    </source>
</evidence>
<keyword evidence="5" id="KW-0663">Pyridoxal phosphate</keyword>
<accession>A0ABT0C6J3</accession>
<dbReference type="Proteomes" id="UP000830835">
    <property type="component" value="Unassembled WGS sequence"/>
</dbReference>
<organism evidence="8 9">
    <name type="scientific">Thermostichus vulcanus str. 'Rupite'</name>
    <dbReference type="NCBI Taxonomy" id="2813851"/>
    <lineage>
        <taxon>Bacteria</taxon>
        <taxon>Bacillati</taxon>
        <taxon>Cyanobacteriota</taxon>
        <taxon>Cyanophyceae</taxon>
        <taxon>Thermostichales</taxon>
        <taxon>Thermostichaceae</taxon>
        <taxon>Thermostichus</taxon>
    </lineage>
</organism>
<dbReference type="EMBL" id="JAFIRA010000001">
    <property type="protein sequence ID" value="MCJ2541410.1"/>
    <property type="molecule type" value="Genomic_DNA"/>
</dbReference>
<dbReference type="PANTHER" id="PTHR46383">
    <property type="entry name" value="ASPARTATE AMINOTRANSFERASE"/>
    <property type="match status" value="1"/>
</dbReference>
<gene>
    <name evidence="8" type="ORF">JX360_00575</name>
</gene>
<evidence type="ECO:0000256" key="2">
    <source>
        <dbReference type="ARBA" id="ARBA00007441"/>
    </source>
</evidence>
<comment type="cofactor">
    <cofactor evidence="1 6">
        <name>pyridoxal 5'-phosphate</name>
        <dbReference type="ChEBI" id="CHEBI:597326"/>
    </cofactor>
</comment>
<dbReference type="Pfam" id="PF00155">
    <property type="entry name" value="Aminotran_1_2"/>
    <property type="match status" value="1"/>
</dbReference>
<evidence type="ECO:0000256" key="5">
    <source>
        <dbReference type="ARBA" id="ARBA00022898"/>
    </source>
</evidence>
<dbReference type="InterPro" id="IPR004838">
    <property type="entry name" value="NHTrfase_class1_PyrdxlP-BS"/>
</dbReference>
<protein>
    <recommendedName>
        <fullName evidence="6">Aminotransferase</fullName>
        <ecNumber evidence="6">2.6.1.-</ecNumber>
    </recommendedName>
</protein>
<evidence type="ECO:0000256" key="6">
    <source>
        <dbReference type="RuleBase" id="RU000481"/>
    </source>
</evidence>
<name>A0ABT0C6J3_THEVL</name>
<evidence type="ECO:0000313" key="8">
    <source>
        <dbReference type="EMBL" id="MCJ2541410.1"/>
    </source>
</evidence>
<evidence type="ECO:0000256" key="1">
    <source>
        <dbReference type="ARBA" id="ARBA00001933"/>
    </source>
</evidence>
<dbReference type="NCBIfam" id="NF004621">
    <property type="entry name" value="PRK05957.1"/>
    <property type="match status" value="1"/>
</dbReference>
<proteinExistence type="inferred from homology"/>
<dbReference type="InterPro" id="IPR015421">
    <property type="entry name" value="PyrdxlP-dep_Trfase_major"/>
</dbReference>
<dbReference type="InterPro" id="IPR050596">
    <property type="entry name" value="AspAT/PAT-like"/>
</dbReference>
<dbReference type="Gene3D" id="3.40.640.10">
    <property type="entry name" value="Type I PLP-dependent aspartate aminotransferase-like (Major domain)"/>
    <property type="match status" value="1"/>
</dbReference>
<dbReference type="InterPro" id="IPR015424">
    <property type="entry name" value="PyrdxlP-dep_Trfase"/>
</dbReference>
<dbReference type="InterPro" id="IPR004839">
    <property type="entry name" value="Aminotransferase_I/II_large"/>
</dbReference>
<comment type="similarity">
    <text evidence="2 6">Belongs to the class-I pyridoxal-phosphate-dependent aminotransferase family.</text>
</comment>
<keyword evidence="4 6" id="KW-0808">Transferase</keyword>
<dbReference type="RefSeq" id="WP_244348408.1">
    <property type="nucleotide sequence ID" value="NZ_JAFIRA010000001.1"/>
</dbReference>
<comment type="caution">
    <text evidence="8">The sequence shown here is derived from an EMBL/GenBank/DDBJ whole genome shotgun (WGS) entry which is preliminary data.</text>
</comment>
<dbReference type="PANTHER" id="PTHR46383:SF5">
    <property type="entry name" value="AMINOTRANSFERASE CLASS I_CLASSII DOMAIN-CONTAINING PROTEIN"/>
    <property type="match status" value="1"/>
</dbReference>
<dbReference type="SUPFAM" id="SSF53383">
    <property type="entry name" value="PLP-dependent transferases"/>
    <property type="match status" value="1"/>
</dbReference>
<dbReference type="PROSITE" id="PS00105">
    <property type="entry name" value="AA_TRANSFER_CLASS_1"/>
    <property type="match status" value="1"/>
</dbReference>
<keyword evidence="9" id="KW-1185">Reference proteome</keyword>
<dbReference type="EC" id="2.6.1.-" evidence="6"/>
<dbReference type="CDD" id="cd00609">
    <property type="entry name" value="AAT_like"/>
    <property type="match status" value="1"/>
</dbReference>
<feature type="domain" description="Aminotransferase class I/classII large" evidence="7">
    <location>
        <begin position="28"/>
        <end position="379"/>
    </location>
</feature>
<keyword evidence="3 6" id="KW-0032">Aminotransferase</keyword>
<evidence type="ECO:0000313" key="9">
    <source>
        <dbReference type="Proteomes" id="UP000830835"/>
    </source>
</evidence>